<feature type="transmembrane region" description="Helical" evidence="7">
    <location>
        <begin position="335"/>
        <end position="357"/>
    </location>
</feature>
<evidence type="ECO:0000256" key="6">
    <source>
        <dbReference type="ARBA" id="ARBA00038076"/>
    </source>
</evidence>
<comment type="similarity">
    <text evidence="6">Belongs to the ABC-4 integral membrane protein family.</text>
</comment>
<dbReference type="Pfam" id="PF02687">
    <property type="entry name" value="FtsX"/>
    <property type="match status" value="1"/>
</dbReference>
<dbReference type="InterPro" id="IPR025857">
    <property type="entry name" value="MacB_PCD"/>
</dbReference>
<evidence type="ECO:0000256" key="1">
    <source>
        <dbReference type="ARBA" id="ARBA00004651"/>
    </source>
</evidence>
<feature type="domain" description="MacB-like periplasmic core" evidence="9">
    <location>
        <begin position="25"/>
        <end position="240"/>
    </location>
</feature>
<reference evidence="10 11" key="1">
    <citation type="submission" date="2019-07" db="EMBL/GenBank/DDBJ databases">
        <title>Genomic Encyclopedia of Type Strains, Phase IV (KMG-IV): sequencing the most valuable type-strain genomes for metagenomic binning, comparative biology and taxonomic classification.</title>
        <authorList>
            <person name="Goeker M."/>
        </authorList>
    </citation>
    <scope>NUCLEOTIDE SEQUENCE [LARGE SCALE GENOMIC DNA]</scope>
    <source>
        <strain evidence="10 11">DSM 18961</strain>
    </source>
</reference>
<evidence type="ECO:0000259" key="8">
    <source>
        <dbReference type="Pfam" id="PF02687"/>
    </source>
</evidence>
<feature type="transmembrane region" description="Helical" evidence="7">
    <location>
        <begin position="377"/>
        <end position="401"/>
    </location>
</feature>
<evidence type="ECO:0000313" key="10">
    <source>
        <dbReference type="EMBL" id="TYP98737.1"/>
    </source>
</evidence>
<dbReference type="Proteomes" id="UP000323136">
    <property type="component" value="Unassembled WGS sequence"/>
</dbReference>
<dbReference type="PANTHER" id="PTHR30572:SF4">
    <property type="entry name" value="ABC TRANSPORTER PERMEASE YTRF"/>
    <property type="match status" value="1"/>
</dbReference>
<protein>
    <submittedName>
        <fullName evidence="10">Putative ABC transport system permease protein</fullName>
    </submittedName>
</protein>
<dbReference type="Pfam" id="PF12704">
    <property type="entry name" value="MacB_PCD"/>
    <property type="match status" value="1"/>
</dbReference>
<dbReference type="EMBL" id="VNIA01000002">
    <property type="protein sequence ID" value="TYP98737.1"/>
    <property type="molecule type" value="Genomic_DNA"/>
</dbReference>
<feature type="transmembrane region" description="Helical" evidence="7">
    <location>
        <begin position="282"/>
        <end position="307"/>
    </location>
</feature>
<comment type="subcellular location">
    <subcellularLocation>
        <location evidence="1">Cell membrane</location>
        <topology evidence="1">Multi-pass membrane protein</topology>
    </subcellularLocation>
</comment>
<dbReference type="RefSeq" id="WP_148869554.1">
    <property type="nucleotide sequence ID" value="NZ_VNIA01000002.1"/>
</dbReference>
<evidence type="ECO:0000259" key="9">
    <source>
        <dbReference type="Pfam" id="PF12704"/>
    </source>
</evidence>
<evidence type="ECO:0000256" key="3">
    <source>
        <dbReference type="ARBA" id="ARBA00022692"/>
    </source>
</evidence>
<keyword evidence="3 7" id="KW-0812">Transmembrane</keyword>
<gene>
    <name evidence="10" type="ORF">C7447_10252</name>
</gene>
<evidence type="ECO:0000256" key="5">
    <source>
        <dbReference type="ARBA" id="ARBA00023136"/>
    </source>
</evidence>
<feature type="domain" description="ABC3 transporter permease C-terminal" evidence="8">
    <location>
        <begin position="286"/>
        <end position="401"/>
    </location>
</feature>
<dbReference type="AlphaFoldDB" id="A0A5S5DS75"/>
<accession>A0A5S5DS75</accession>
<dbReference type="GO" id="GO:0005886">
    <property type="term" value="C:plasma membrane"/>
    <property type="evidence" value="ECO:0007669"/>
    <property type="project" value="UniProtKB-SubCell"/>
</dbReference>
<evidence type="ECO:0000256" key="2">
    <source>
        <dbReference type="ARBA" id="ARBA00022475"/>
    </source>
</evidence>
<dbReference type="GO" id="GO:0022857">
    <property type="term" value="F:transmembrane transporter activity"/>
    <property type="evidence" value="ECO:0007669"/>
    <property type="project" value="TreeGrafter"/>
</dbReference>
<comment type="caution">
    <text evidence="10">The sequence shown here is derived from an EMBL/GenBank/DDBJ whole genome shotgun (WGS) entry which is preliminary data.</text>
</comment>
<feature type="transmembrane region" description="Helical" evidence="7">
    <location>
        <begin position="26"/>
        <end position="46"/>
    </location>
</feature>
<evidence type="ECO:0000313" key="11">
    <source>
        <dbReference type="Proteomes" id="UP000323136"/>
    </source>
</evidence>
<keyword evidence="5 7" id="KW-0472">Membrane</keyword>
<sequence>MFKFLFDSDTWQEIYGGIRKNITRTIITIIGVLWGIFLLVVLLGAARGMENNFKNIFGDFATNSVFIWGQRTEKPFKGFQKGRSIQLTTSDIDVLKKEFKEIKYLAPRSQTNNTIIKGFKSGDFNISGDYPVLDKVQKKDLLYGRFLNDNDILSKSKVIVIEENIYKQLFDKDEYPIGEYVIVNNINYKVIGVYKNGNINFDGDAAYIPFTTFQQVYNRGNRISWMMITGQEGVDIEQLELDMKLVLKNLHKVDPEDNRALGSANLAVEIGKFTGFLTGMQFLTWFVGIATLIAGVFAIGNILLITVKERTKEIGIRRAIGATPIEIRQQVVLEAVFLTTIAGMLGIVFGGAVLFLIDKFLGSGPDPTLLNPTVNIPIILIAFFILMVLGTLIGLIPAFMATMIKPIEALRDE</sequence>
<dbReference type="InterPro" id="IPR050250">
    <property type="entry name" value="Macrolide_Exporter_MacB"/>
</dbReference>
<evidence type="ECO:0000256" key="4">
    <source>
        <dbReference type="ARBA" id="ARBA00022989"/>
    </source>
</evidence>
<dbReference type="InterPro" id="IPR003838">
    <property type="entry name" value="ABC3_permease_C"/>
</dbReference>
<organism evidence="10 11">
    <name type="scientific">Tenacibaculum adriaticum</name>
    <dbReference type="NCBI Taxonomy" id="413713"/>
    <lineage>
        <taxon>Bacteria</taxon>
        <taxon>Pseudomonadati</taxon>
        <taxon>Bacteroidota</taxon>
        <taxon>Flavobacteriia</taxon>
        <taxon>Flavobacteriales</taxon>
        <taxon>Flavobacteriaceae</taxon>
        <taxon>Tenacibaculum</taxon>
    </lineage>
</organism>
<keyword evidence="2" id="KW-1003">Cell membrane</keyword>
<proteinExistence type="inferred from homology"/>
<evidence type="ECO:0000256" key="7">
    <source>
        <dbReference type="SAM" id="Phobius"/>
    </source>
</evidence>
<dbReference type="PANTHER" id="PTHR30572">
    <property type="entry name" value="MEMBRANE COMPONENT OF TRANSPORTER-RELATED"/>
    <property type="match status" value="1"/>
</dbReference>
<dbReference type="OrthoDB" id="9770036at2"/>
<keyword evidence="11" id="KW-1185">Reference proteome</keyword>
<keyword evidence="4 7" id="KW-1133">Transmembrane helix</keyword>
<name>A0A5S5DS75_9FLAO</name>